<protein>
    <submittedName>
        <fullName evidence="1">Uncharacterized protein</fullName>
    </submittedName>
</protein>
<organism evidence="1 2">
    <name type="scientific">Modicella reniformis</name>
    <dbReference type="NCBI Taxonomy" id="1440133"/>
    <lineage>
        <taxon>Eukaryota</taxon>
        <taxon>Fungi</taxon>
        <taxon>Fungi incertae sedis</taxon>
        <taxon>Mucoromycota</taxon>
        <taxon>Mortierellomycotina</taxon>
        <taxon>Mortierellomycetes</taxon>
        <taxon>Mortierellales</taxon>
        <taxon>Mortierellaceae</taxon>
        <taxon>Modicella</taxon>
    </lineage>
</organism>
<dbReference type="Proteomes" id="UP000749646">
    <property type="component" value="Unassembled WGS sequence"/>
</dbReference>
<sequence>MVAIRSEPILPVSPCMCDRNVSGTVVERDRDRELERVDPLQEEMKNNLTDARYEYEECIYLPRSYIVYNAKPKDPPENAHLQRIWYRALDLRDYMVSLERYIDELEECLKIHMSERMRKKDLKEDEDRKLKHELDVFRTRLLFTGDGGGGSTGGSDVGGVIRRR</sequence>
<dbReference type="AlphaFoldDB" id="A0A9P6MF95"/>
<feature type="non-terminal residue" evidence="1">
    <location>
        <position position="164"/>
    </location>
</feature>
<dbReference type="EMBL" id="JAAAHW010001152">
    <property type="protein sequence ID" value="KAF9996517.1"/>
    <property type="molecule type" value="Genomic_DNA"/>
</dbReference>
<comment type="caution">
    <text evidence="1">The sequence shown here is derived from an EMBL/GenBank/DDBJ whole genome shotgun (WGS) entry which is preliminary data.</text>
</comment>
<name>A0A9P6MF95_9FUNG</name>
<keyword evidence="2" id="KW-1185">Reference proteome</keyword>
<gene>
    <name evidence="1" type="ORF">BGZ65_007899</name>
</gene>
<accession>A0A9P6MF95</accession>
<reference evidence="1" key="1">
    <citation type="journal article" date="2020" name="Fungal Divers.">
        <title>Resolving the Mortierellaceae phylogeny through synthesis of multi-gene phylogenetics and phylogenomics.</title>
        <authorList>
            <person name="Vandepol N."/>
            <person name="Liber J."/>
            <person name="Desiro A."/>
            <person name="Na H."/>
            <person name="Kennedy M."/>
            <person name="Barry K."/>
            <person name="Grigoriev I.V."/>
            <person name="Miller A.N."/>
            <person name="O'Donnell K."/>
            <person name="Stajich J.E."/>
            <person name="Bonito G."/>
        </authorList>
    </citation>
    <scope>NUCLEOTIDE SEQUENCE</scope>
    <source>
        <strain evidence="1">MES-2147</strain>
    </source>
</reference>
<evidence type="ECO:0000313" key="1">
    <source>
        <dbReference type="EMBL" id="KAF9996517.1"/>
    </source>
</evidence>
<dbReference type="OrthoDB" id="2447196at2759"/>
<proteinExistence type="predicted"/>
<evidence type="ECO:0000313" key="2">
    <source>
        <dbReference type="Proteomes" id="UP000749646"/>
    </source>
</evidence>